<dbReference type="RefSeq" id="WP_144914946.1">
    <property type="nucleotide sequence ID" value="NZ_VLLI01000012.1"/>
</dbReference>
<name>A0A562TV33_9SPHI</name>
<dbReference type="Gene3D" id="2.40.128.110">
    <property type="entry name" value="Lipid/polyisoprenoid-binding, YceI-like"/>
    <property type="match status" value="1"/>
</dbReference>
<protein>
    <submittedName>
        <fullName evidence="2">Polyisoprenoid-binding protein YceI</fullName>
    </submittedName>
</protein>
<dbReference type="Proteomes" id="UP000317010">
    <property type="component" value="Unassembled WGS sequence"/>
</dbReference>
<dbReference type="PANTHER" id="PTHR34406">
    <property type="entry name" value="PROTEIN YCEI"/>
    <property type="match status" value="1"/>
</dbReference>
<gene>
    <name evidence="2" type="ORF">JN11_03761</name>
</gene>
<keyword evidence="3" id="KW-1185">Reference proteome</keyword>
<comment type="caution">
    <text evidence="2">The sequence shown here is derived from an EMBL/GenBank/DDBJ whole genome shotgun (WGS) entry which is preliminary data.</text>
</comment>
<dbReference type="OrthoDB" id="9811006at2"/>
<evidence type="ECO:0000313" key="3">
    <source>
        <dbReference type="Proteomes" id="UP000317010"/>
    </source>
</evidence>
<evidence type="ECO:0000259" key="1">
    <source>
        <dbReference type="SMART" id="SM00867"/>
    </source>
</evidence>
<proteinExistence type="predicted"/>
<evidence type="ECO:0000313" key="2">
    <source>
        <dbReference type="EMBL" id="TWI96650.1"/>
    </source>
</evidence>
<dbReference type="SUPFAM" id="SSF101874">
    <property type="entry name" value="YceI-like"/>
    <property type="match status" value="1"/>
</dbReference>
<dbReference type="SMART" id="SM00867">
    <property type="entry name" value="YceI"/>
    <property type="match status" value="1"/>
</dbReference>
<organism evidence="2 3">
    <name type="scientific">Mucilaginibacter frigoritolerans</name>
    <dbReference type="NCBI Taxonomy" id="652788"/>
    <lineage>
        <taxon>Bacteria</taxon>
        <taxon>Pseudomonadati</taxon>
        <taxon>Bacteroidota</taxon>
        <taxon>Sphingobacteriia</taxon>
        <taxon>Sphingobacteriales</taxon>
        <taxon>Sphingobacteriaceae</taxon>
        <taxon>Mucilaginibacter</taxon>
    </lineage>
</organism>
<dbReference type="InterPro" id="IPR007372">
    <property type="entry name" value="Lipid/polyisoprenoid-bd_YceI"/>
</dbReference>
<feature type="domain" description="Lipid/polyisoprenoid-binding YceI-like" evidence="1">
    <location>
        <begin position="26"/>
        <end position="189"/>
    </location>
</feature>
<dbReference type="InterPro" id="IPR036761">
    <property type="entry name" value="TTHA0802/YceI-like_sf"/>
</dbReference>
<sequence length="191" mass="20584">MKKLSAIVVVGASALLFSFTTITPSVWTADKAHARITFTITHNMLSDVEGSFKLFDATISAPSDDFAGSTIVFTADAASISTDNDYRDKEVKSSELLDVEKFPKITFRSTSVTKTSASTYKIVGDLTLHGVTKQVILDAYVRTGIGMHNKPGAGFKISGTINRIDFGITKYPAAMLGDEITLNANGEFDKD</sequence>
<reference evidence="2 3" key="1">
    <citation type="submission" date="2019-07" db="EMBL/GenBank/DDBJ databases">
        <title>Genomic Encyclopedia of Archaeal and Bacterial Type Strains, Phase II (KMG-II): from individual species to whole genera.</title>
        <authorList>
            <person name="Goeker M."/>
        </authorList>
    </citation>
    <scope>NUCLEOTIDE SEQUENCE [LARGE SCALE GENOMIC DNA]</scope>
    <source>
        <strain evidence="2 3">ATCC BAA-1854</strain>
    </source>
</reference>
<dbReference type="EMBL" id="VLLI01000012">
    <property type="protein sequence ID" value="TWI96650.1"/>
    <property type="molecule type" value="Genomic_DNA"/>
</dbReference>
<dbReference type="PANTHER" id="PTHR34406:SF1">
    <property type="entry name" value="PROTEIN YCEI"/>
    <property type="match status" value="1"/>
</dbReference>
<accession>A0A562TV33</accession>
<dbReference type="AlphaFoldDB" id="A0A562TV33"/>
<dbReference type="Pfam" id="PF04264">
    <property type="entry name" value="YceI"/>
    <property type="match status" value="1"/>
</dbReference>